<name>A0A848H0D2_9BURK</name>
<organism evidence="2 3">
    <name type="scientific">Ramlibacter agri</name>
    <dbReference type="NCBI Taxonomy" id="2728837"/>
    <lineage>
        <taxon>Bacteria</taxon>
        <taxon>Pseudomonadati</taxon>
        <taxon>Pseudomonadota</taxon>
        <taxon>Betaproteobacteria</taxon>
        <taxon>Burkholderiales</taxon>
        <taxon>Comamonadaceae</taxon>
        <taxon>Ramlibacter</taxon>
    </lineage>
</organism>
<feature type="domain" description="HTH marR-type" evidence="1">
    <location>
        <begin position="22"/>
        <end position="150"/>
    </location>
</feature>
<dbReference type="EMBL" id="JABBFX010000001">
    <property type="protein sequence ID" value="NML44034.1"/>
    <property type="molecule type" value="Genomic_DNA"/>
</dbReference>
<dbReference type="SUPFAM" id="SSF46785">
    <property type="entry name" value="Winged helix' DNA-binding domain"/>
    <property type="match status" value="1"/>
</dbReference>
<dbReference type="PRINTS" id="PR00598">
    <property type="entry name" value="HTHMARR"/>
</dbReference>
<dbReference type="SMART" id="SM00347">
    <property type="entry name" value="HTH_MARR"/>
    <property type="match status" value="1"/>
</dbReference>
<dbReference type="InterPro" id="IPR036390">
    <property type="entry name" value="WH_DNA-bd_sf"/>
</dbReference>
<dbReference type="Pfam" id="PF12802">
    <property type="entry name" value="MarR_2"/>
    <property type="match status" value="1"/>
</dbReference>
<dbReference type="InterPro" id="IPR036388">
    <property type="entry name" value="WH-like_DNA-bd_sf"/>
</dbReference>
<dbReference type="PANTHER" id="PTHR33164">
    <property type="entry name" value="TRANSCRIPTIONAL REGULATOR, MARR FAMILY"/>
    <property type="match status" value="1"/>
</dbReference>
<dbReference type="InterPro" id="IPR000835">
    <property type="entry name" value="HTH_MarR-typ"/>
</dbReference>
<accession>A0A848H0D2</accession>
<sequence>MKAASGRKAVQREVGEDLYEQPGHLIRRAHQIAQGMFDEHVGRDVTPIQYAILRMVHEVPGIDQVGLARRIALDTSTTATAAARLESKGLLERTVVATNRRQLQLHLTPAGEKLLDGLVRGVHEMRSQLLDSLDPDERELFIALLRKFVHLNNEQSRAPLQLPEAPAAPAARKTRRA</sequence>
<evidence type="ECO:0000313" key="3">
    <source>
        <dbReference type="Proteomes" id="UP000541185"/>
    </source>
</evidence>
<dbReference type="GO" id="GO:0003700">
    <property type="term" value="F:DNA-binding transcription factor activity"/>
    <property type="evidence" value="ECO:0007669"/>
    <property type="project" value="InterPro"/>
</dbReference>
<dbReference type="Gene3D" id="1.10.10.10">
    <property type="entry name" value="Winged helix-like DNA-binding domain superfamily/Winged helix DNA-binding domain"/>
    <property type="match status" value="1"/>
</dbReference>
<protein>
    <submittedName>
        <fullName evidence="2">MarR family transcriptional regulator</fullName>
    </submittedName>
</protein>
<gene>
    <name evidence="2" type="ORF">HHL11_09760</name>
</gene>
<dbReference type="PROSITE" id="PS50995">
    <property type="entry name" value="HTH_MARR_2"/>
    <property type="match status" value="1"/>
</dbReference>
<dbReference type="GO" id="GO:0006950">
    <property type="term" value="P:response to stress"/>
    <property type="evidence" value="ECO:0007669"/>
    <property type="project" value="TreeGrafter"/>
</dbReference>
<comment type="caution">
    <text evidence="2">The sequence shown here is derived from an EMBL/GenBank/DDBJ whole genome shotgun (WGS) entry which is preliminary data.</text>
</comment>
<evidence type="ECO:0000313" key="2">
    <source>
        <dbReference type="EMBL" id="NML44034.1"/>
    </source>
</evidence>
<dbReference type="PANTHER" id="PTHR33164:SF95">
    <property type="entry name" value="TRANSCRIPTIONAL REGULATOR"/>
    <property type="match status" value="1"/>
</dbReference>
<dbReference type="AlphaFoldDB" id="A0A848H0D2"/>
<dbReference type="RefSeq" id="WP_169418199.1">
    <property type="nucleotide sequence ID" value="NZ_JABBFX010000001.1"/>
</dbReference>
<dbReference type="Proteomes" id="UP000541185">
    <property type="component" value="Unassembled WGS sequence"/>
</dbReference>
<reference evidence="2 3" key="1">
    <citation type="submission" date="2020-04" db="EMBL/GenBank/DDBJ databases">
        <title>Ramlibacter sp. G-1-2-2 isolated from soil.</title>
        <authorList>
            <person name="Dahal R.H."/>
        </authorList>
    </citation>
    <scope>NUCLEOTIDE SEQUENCE [LARGE SCALE GENOMIC DNA]</scope>
    <source>
        <strain evidence="2 3">G-1-2-2</strain>
    </source>
</reference>
<evidence type="ECO:0000259" key="1">
    <source>
        <dbReference type="PROSITE" id="PS50995"/>
    </source>
</evidence>
<proteinExistence type="predicted"/>
<dbReference type="InterPro" id="IPR039422">
    <property type="entry name" value="MarR/SlyA-like"/>
</dbReference>
<keyword evidence="3" id="KW-1185">Reference proteome</keyword>